<accession>A0A380T1M0</accession>
<sequence>MSKWQGDNVQTETLTEEEVAAITGYQLPHKQIHWLASNGWQYVLTGARRPVVGRIYARLKLAGVKPTASSAVAETWTFDLSRVV</sequence>
<dbReference type="EMBL" id="UIDD01000009">
    <property type="protein sequence ID" value="SUQ64127.1"/>
    <property type="molecule type" value="Genomic_DNA"/>
</dbReference>
<protein>
    <recommendedName>
        <fullName evidence="1">DUF4224 domain-containing protein</fullName>
    </recommendedName>
</protein>
<proteinExistence type="predicted"/>
<dbReference type="Proteomes" id="UP000255177">
    <property type="component" value="Unassembled WGS sequence"/>
</dbReference>
<dbReference type="AlphaFoldDB" id="A0A380T1M0"/>
<dbReference type="RefSeq" id="WP_115087739.1">
    <property type="nucleotide sequence ID" value="NZ_CBCSFG010000020.1"/>
</dbReference>
<reference evidence="3" key="1">
    <citation type="submission" date="2018-07" db="EMBL/GenBank/DDBJ databases">
        <authorList>
            <person name="Blom J."/>
        </authorList>
    </citation>
    <scope>NUCLEOTIDE SEQUENCE [LARGE SCALE GENOMIC DNA]</scope>
    <source>
        <strain evidence="3">CCOS 864</strain>
    </source>
</reference>
<evidence type="ECO:0000313" key="2">
    <source>
        <dbReference type="EMBL" id="SUQ64127.1"/>
    </source>
</evidence>
<name>A0A380T1M0_9PSED</name>
<keyword evidence="3" id="KW-1185">Reference proteome</keyword>
<gene>
    <name evidence="2" type="ORF">CCOS864_03581</name>
</gene>
<evidence type="ECO:0000313" key="3">
    <source>
        <dbReference type="Proteomes" id="UP000255177"/>
    </source>
</evidence>
<feature type="domain" description="DUF4224" evidence="1">
    <location>
        <begin position="13"/>
        <end position="56"/>
    </location>
</feature>
<dbReference type="InterPro" id="IPR025319">
    <property type="entry name" value="DUF4224"/>
</dbReference>
<organism evidence="2 3">
    <name type="scientific">Pseudomonas wadenswilerensis</name>
    <dbReference type="NCBI Taxonomy" id="1785161"/>
    <lineage>
        <taxon>Bacteria</taxon>
        <taxon>Pseudomonadati</taxon>
        <taxon>Pseudomonadota</taxon>
        <taxon>Gammaproteobacteria</taxon>
        <taxon>Pseudomonadales</taxon>
        <taxon>Pseudomonadaceae</taxon>
        <taxon>Pseudomonas</taxon>
    </lineage>
</organism>
<dbReference type="Pfam" id="PF13986">
    <property type="entry name" value="DUF4224"/>
    <property type="match status" value="1"/>
</dbReference>
<evidence type="ECO:0000259" key="1">
    <source>
        <dbReference type="Pfam" id="PF13986"/>
    </source>
</evidence>